<protein>
    <submittedName>
        <fullName evidence="2">Uncharacterized protein</fullName>
    </submittedName>
</protein>
<dbReference type="AlphaFoldDB" id="A0A5J4PIJ4"/>
<feature type="region of interest" description="Disordered" evidence="1">
    <location>
        <begin position="48"/>
        <end position="67"/>
    </location>
</feature>
<evidence type="ECO:0000256" key="1">
    <source>
        <dbReference type="SAM" id="MobiDB-lite"/>
    </source>
</evidence>
<gene>
    <name evidence="2" type="ORF">EZS27_039899</name>
</gene>
<accession>A0A5J4PIJ4</accession>
<comment type="caution">
    <text evidence="2">The sequence shown here is derived from an EMBL/GenBank/DDBJ whole genome shotgun (WGS) entry which is preliminary data.</text>
</comment>
<dbReference type="EMBL" id="SNRY01008489">
    <property type="protein sequence ID" value="KAA6308434.1"/>
    <property type="molecule type" value="Genomic_DNA"/>
</dbReference>
<feature type="compositionally biased region" description="Polar residues" evidence="1">
    <location>
        <begin position="48"/>
        <end position="60"/>
    </location>
</feature>
<reference evidence="2" key="1">
    <citation type="submission" date="2019-03" db="EMBL/GenBank/DDBJ databases">
        <title>Single cell metagenomics reveals metabolic interactions within the superorganism composed of flagellate Streblomastix strix and complex community of Bacteroidetes bacteria on its surface.</title>
        <authorList>
            <person name="Treitli S.C."/>
            <person name="Kolisko M."/>
            <person name="Husnik F."/>
            <person name="Keeling P."/>
            <person name="Hampl V."/>
        </authorList>
    </citation>
    <scope>NUCLEOTIDE SEQUENCE</scope>
    <source>
        <strain evidence="2">STM</strain>
    </source>
</reference>
<proteinExistence type="predicted"/>
<organism evidence="2">
    <name type="scientific">termite gut metagenome</name>
    <dbReference type="NCBI Taxonomy" id="433724"/>
    <lineage>
        <taxon>unclassified sequences</taxon>
        <taxon>metagenomes</taxon>
        <taxon>organismal metagenomes</taxon>
    </lineage>
</organism>
<sequence>MNKLNMFRMSLYCAVLCPMGVYAQETVRQIITIDEVFALADQNSKTLQPINAPKSNTTMPKSKPNWR</sequence>
<evidence type="ECO:0000313" key="2">
    <source>
        <dbReference type="EMBL" id="KAA6308434.1"/>
    </source>
</evidence>
<name>A0A5J4PIJ4_9ZZZZ</name>